<evidence type="ECO:0000313" key="2">
    <source>
        <dbReference type="EMBL" id="GGF17663.1"/>
    </source>
</evidence>
<feature type="compositionally biased region" description="Basic and acidic residues" evidence="1">
    <location>
        <begin position="1"/>
        <end position="10"/>
    </location>
</feature>
<name>A0ABQ1UFK7_9BACT</name>
<proteinExistence type="predicted"/>
<dbReference type="Proteomes" id="UP000647339">
    <property type="component" value="Unassembled WGS sequence"/>
</dbReference>
<accession>A0ABQ1UFK7</accession>
<comment type="caution">
    <text evidence="2">The sequence shown here is derived from an EMBL/GenBank/DDBJ whole genome shotgun (WGS) entry which is preliminary data.</text>
</comment>
<reference evidence="3" key="1">
    <citation type="journal article" date="2019" name="Int. J. Syst. Evol. Microbiol.">
        <title>The Global Catalogue of Microorganisms (GCM) 10K type strain sequencing project: providing services to taxonomists for standard genome sequencing and annotation.</title>
        <authorList>
            <consortium name="The Broad Institute Genomics Platform"/>
            <consortium name="The Broad Institute Genome Sequencing Center for Infectious Disease"/>
            <person name="Wu L."/>
            <person name="Ma J."/>
        </authorList>
    </citation>
    <scope>NUCLEOTIDE SEQUENCE [LARGE SCALE GENOMIC DNA]</scope>
    <source>
        <strain evidence="3">CGMCC 1.15407</strain>
    </source>
</reference>
<protein>
    <submittedName>
        <fullName evidence="2">Uncharacterized protein</fullName>
    </submittedName>
</protein>
<feature type="compositionally biased region" description="Basic and acidic residues" evidence="1">
    <location>
        <begin position="32"/>
        <end position="52"/>
    </location>
</feature>
<sequence length="85" mass="9738">MEADTHHCKENQAYQTDQPNGPGEVQNIPEGNQHHQDIDRNISGQEGHRPSDSHGVIHPCHQIPRTVTVQDWYRQANDLLDKGFY</sequence>
<keyword evidence="3" id="KW-1185">Reference proteome</keyword>
<evidence type="ECO:0000313" key="3">
    <source>
        <dbReference type="Proteomes" id="UP000647339"/>
    </source>
</evidence>
<organism evidence="2 3">
    <name type="scientific">Echinicola rosea</name>
    <dbReference type="NCBI Taxonomy" id="1807691"/>
    <lineage>
        <taxon>Bacteria</taxon>
        <taxon>Pseudomonadati</taxon>
        <taxon>Bacteroidota</taxon>
        <taxon>Cytophagia</taxon>
        <taxon>Cytophagales</taxon>
        <taxon>Cyclobacteriaceae</taxon>
        <taxon>Echinicola</taxon>
    </lineage>
</organism>
<dbReference type="EMBL" id="BMIU01000001">
    <property type="protein sequence ID" value="GGF17663.1"/>
    <property type="molecule type" value="Genomic_DNA"/>
</dbReference>
<evidence type="ECO:0000256" key="1">
    <source>
        <dbReference type="SAM" id="MobiDB-lite"/>
    </source>
</evidence>
<feature type="region of interest" description="Disordered" evidence="1">
    <location>
        <begin position="1"/>
        <end position="59"/>
    </location>
</feature>
<gene>
    <name evidence="2" type="ORF">GCM10011339_01960</name>
</gene>